<sequence>MLKISEFSVGYTIAETRQLFIEHGITIPTTALRFTAVEAVRTYLNSGRLSGVERINLSEQPSDPFLTGWIGRNCTTCLHWLRRRASIAA</sequence>
<dbReference type="AlphaFoldDB" id="A0A1G8F4L1"/>
<dbReference type="EMBL" id="FNCN01000022">
    <property type="protein sequence ID" value="SDH77071.1"/>
    <property type="molecule type" value="Genomic_DNA"/>
</dbReference>
<accession>A0A1G8F4L1</accession>
<keyword evidence="2" id="KW-1185">Reference proteome</keyword>
<evidence type="ECO:0000313" key="1">
    <source>
        <dbReference type="EMBL" id="SDH77071.1"/>
    </source>
</evidence>
<gene>
    <name evidence="1" type="ORF">SAMN05421505_12250</name>
</gene>
<protein>
    <submittedName>
        <fullName evidence="1">Uncharacterized protein</fullName>
    </submittedName>
</protein>
<evidence type="ECO:0000313" key="2">
    <source>
        <dbReference type="Proteomes" id="UP000198923"/>
    </source>
</evidence>
<reference evidence="1 2" key="1">
    <citation type="submission" date="2016-10" db="EMBL/GenBank/DDBJ databases">
        <authorList>
            <person name="de Groot N.N."/>
        </authorList>
    </citation>
    <scope>NUCLEOTIDE SEQUENCE [LARGE SCALE GENOMIC DNA]</scope>
    <source>
        <strain evidence="1 2">CPCC 201354</strain>
    </source>
</reference>
<proteinExistence type="predicted"/>
<dbReference type="OrthoDB" id="8782691at2"/>
<organism evidence="1 2">
    <name type="scientific">Sinosporangium album</name>
    <dbReference type="NCBI Taxonomy" id="504805"/>
    <lineage>
        <taxon>Bacteria</taxon>
        <taxon>Bacillati</taxon>
        <taxon>Actinomycetota</taxon>
        <taxon>Actinomycetes</taxon>
        <taxon>Streptosporangiales</taxon>
        <taxon>Streptosporangiaceae</taxon>
        <taxon>Sinosporangium</taxon>
    </lineage>
</organism>
<dbReference type="Proteomes" id="UP000198923">
    <property type="component" value="Unassembled WGS sequence"/>
</dbReference>
<dbReference type="RefSeq" id="WP_093172631.1">
    <property type="nucleotide sequence ID" value="NZ_FNCN01000022.1"/>
</dbReference>
<name>A0A1G8F4L1_9ACTN</name>